<protein>
    <submittedName>
        <fullName evidence="1">Uncharacterized protein</fullName>
    </submittedName>
</protein>
<organism evidence="1 2">
    <name type="scientific">Pseudomonas shahriarae</name>
    <dbReference type="NCBI Taxonomy" id="2745512"/>
    <lineage>
        <taxon>Bacteria</taxon>
        <taxon>Pseudomonadati</taxon>
        <taxon>Pseudomonadota</taxon>
        <taxon>Gammaproteobacteria</taxon>
        <taxon>Pseudomonadales</taxon>
        <taxon>Pseudomonadaceae</taxon>
        <taxon>Pseudomonas</taxon>
    </lineage>
</organism>
<dbReference type="Proteomes" id="UP001148185">
    <property type="component" value="Unassembled WGS sequence"/>
</dbReference>
<dbReference type="RefSeq" id="WP_273875748.1">
    <property type="nucleotide sequence ID" value="NZ_JAMDHA010000006.1"/>
</dbReference>
<name>A0A9X4BZI7_9PSED</name>
<gene>
    <name evidence="1" type="ORF">M5G27_07270</name>
</gene>
<dbReference type="AlphaFoldDB" id="A0A9X4BZI7"/>
<accession>A0A9X4BZI7</accession>
<sequence length="68" mass="7802">MIPFDPMLMDDIRQALGLEDQRATEHVWYAMQALEASGVEFVLKSLEAPAQLTSADLTMQMLQERYKK</sequence>
<dbReference type="EMBL" id="JAMDHA010000006">
    <property type="protein sequence ID" value="MDD1007280.1"/>
    <property type="molecule type" value="Genomic_DNA"/>
</dbReference>
<reference evidence="1 2" key="1">
    <citation type="submission" date="2022-05" db="EMBL/GenBank/DDBJ databases">
        <title>Novel Pseudomonas spp. Isolated from a Rainbow Trout Aquaculture Facility.</title>
        <authorList>
            <person name="Testerman T."/>
            <person name="Graf J."/>
        </authorList>
    </citation>
    <scope>NUCLEOTIDE SEQUENCE [LARGE SCALE GENOMIC DNA]</scope>
    <source>
        <strain evidence="1 2">ID1042</strain>
    </source>
</reference>
<evidence type="ECO:0000313" key="2">
    <source>
        <dbReference type="Proteomes" id="UP001148185"/>
    </source>
</evidence>
<comment type="caution">
    <text evidence="1">The sequence shown here is derived from an EMBL/GenBank/DDBJ whole genome shotgun (WGS) entry which is preliminary data.</text>
</comment>
<evidence type="ECO:0000313" key="1">
    <source>
        <dbReference type="EMBL" id="MDD1007280.1"/>
    </source>
</evidence>
<proteinExistence type="predicted"/>
<keyword evidence="2" id="KW-1185">Reference proteome</keyword>